<sequence>MCVLVIGCVPSRTLVCKFLPCVCDNGYEAVGIKTFHEYVSLCVAEEAPLDSGLRDQLTSIFETFLRSRGGSASLDALYGHLTSRFTRDTYSRMMQSPQDLSAFLRMNTHRFQASGGLTCSFLLTRCCKVFGKMKRFAGEHLSQTHRKNQHLDKPSRPFGFLVTRK</sequence>
<evidence type="ECO:0000313" key="4">
    <source>
        <dbReference type="Proteomes" id="UP000821866"/>
    </source>
</evidence>
<evidence type="ECO:0000256" key="1">
    <source>
        <dbReference type="SAM" id="MobiDB-lite"/>
    </source>
</evidence>
<dbReference type="AlphaFoldDB" id="A0A9J6EBN8"/>
<reference evidence="3" key="2">
    <citation type="submission" date="2021-09" db="EMBL/GenBank/DDBJ databases">
        <authorList>
            <person name="Jia N."/>
            <person name="Wang J."/>
            <person name="Shi W."/>
            <person name="Du L."/>
            <person name="Sun Y."/>
            <person name="Zhan W."/>
            <person name="Jiang J."/>
            <person name="Wang Q."/>
            <person name="Zhang B."/>
            <person name="Ji P."/>
            <person name="Sakyi L.B."/>
            <person name="Cui X."/>
            <person name="Yuan T."/>
            <person name="Jiang B."/>
            <person name="Yang W."/>
            <person name="Lam T.T.-Y."/>
            <person name="Chang Q."/>
            <person name="Ding S."/>
            <person name="Wang X."/>
            <person name="Zhu J."/>
            <person name="Ruan X."/>
            <person name="Zhao L."/>
            <person name="Wei J."/>
            <person name="Que T."/>
            <person name="Du C."/>
            <person name="Cheng J."/>
            <person name="Dai P."/>
            <person name="Han X."/>
            <person name="Huang E."/>
            <person name="Gao Y."/>
            <person name="Liu J."/>
            <person name="Shao H."/>
            <person name="Ye R."/>
            <person name="Li L."/>
            <person name="Wei W."/>
            <person name="Wang X."/>
            <person name="Wang C."/>
            <person name="Huo Q."/>
            <person name="Li W."/>
            <person name="Guo W."/>
            <person name="Chen H."/>
            <person name="Chen S."/>
            <person name="Zhou L."/>
            <person name="Zhou L."/>
            <person name="Ni X."/>
            <person name="Tian J."/>
            <person name="Zhou Y."/>
            <person name="Sheng Y."/>
            <person name="Liu T."/>
            <person name="Pan Y."/>
            <person name="Xia L."/>
            <person name="Li J."/>
            <person name="Zhao F."/>
            <person name="Cao W."/>
        </authorList>
    </citation>
    <scope>NUCLEOTIDE SEQUENCE</scope>
    <source>
        <strain evidence="3">Rmic-2018</strain>
        <tissue evidence="3">Larvae</tissue>
    </source>
</reference>
<accession>A0A9J6EBN8</accession>
<evidence type="ECO:0000259" key="2">
    <source>
        <dbReference type="Pfam" id="PF23713"/>
    </source>
</evidence>
<protein>
    <recommendedName>
        <fullName evidence="2">Egal-1 winged helix domain-containing protein</fullName>
    </recommendedName>
</protein>
<organism evidence="3 4">
    <name type="scientific">Rhipicephalus microplus</name>
    <name type="common">Cattle tick</name>
    <name type="synonym">Boophilus microplus</name>
    <dbReference type="NCBI Taxonomy" id="6941"/>
    <lineage>
        <taxon>Eukaryota</taxon>
        <taxon>Metazoa</taxon>
        <taxon>Ecdysozoa</taxon>
        <taxon>Arthropoda</taxon>
        <taxon>Chelicerata</taxon>
        <taxon>Arachnida</taxon>
        <taxon>Acari</taxon>
        <taxon>Parasitiformes</taxon>
        <taxon>Ixodida</taxon>
        <taxon>Ixodoidea</taxon>
        <taxon>Ixodidae</taxon>
        <taxon>Rhipicephalinae</taxon>
        <taxon>Rhipicephalus</taxon>
        <taxon>Boophilus</taxon>
    </lineage>
</organism>
<comment type="caution">
    <text evidence="3">The sequence shown here is derived from an EMBL/GenBank/DDBJ whole genome shotgun (WGS) entry which is preliminary data.</text>
</comment>
<evidence type="ECO:0000313" key="3">
    <source>
        <dbReference type="EMBL" id="KAH8031716.1"/>
    </source>
</evidence>
<dbReference type="EMBL" id="JABSTU010000005">
    <property type="protein sequence ID" value="KAH8031716.1"/>
    <property type="molecule type" value="Genomic_DNA"/>
</dbReference>
<feature type="region of interest" description="Disordered" evidence="1">
    <location>
        <begin position="142"/>
        <end position="165"/>
    </location>
</feature>
<dbReference type="Pfam" id="PF23713">
    <property type="entry name" value="WHD_Egal"/>
    <property type="match status" value="1"/>
</dbReference>
<proteinExistence type="predicted"/>
<reference evidence="3" key="1">
    <citation type="journal article" date="2020" name="Cell">
        <title>Large-Scale Comparative Analyses of Tick Genomes Elucidate Their Genetic Diversity and Vector Capacities.</title>
        <authorList>
            <consortium name="Tick Genome and Microbiome Consortium (TIGMIC)"/>
            <person name="Jia N."/>
            <person name="Wang J."/>
            <person name="Shi W."/>
            <person name="Du L."/>
            <person name="Sun Y."/>
            <person name="Zhan W."/>
            <person name="Jiang J.F."/>
            <person name="Wang Q."/>
            <person name="Zhang B."/>
            <person name="Ji P."/>
            <person name="Bell-Sakyi L."/>
            <person name="Cui X.M."/>
            <person name="Yuan T.T."/>
            <person name="Jiang B.G."/>
            <person name="Yang W.F."/>
            <person name="Lam T.T."/>
            <person name="Chang Q.C."/>
            <person name="Ding S.J."/>
            <person name="Wang X.J."/>
            <person name="Zhu J.G."/>
            <person name="Ruan X.D."/>
            <person name="Zhao L."/>
            <person name="Wei J.T."/>
            <person name="Ye R.Z."/>
            <person name="Que T.C."/>
            <person name="Du C.H."/>
            <person name="Zhou Y.H."/>
            <person name="Cheng J.X."/>
            <person name="Dai P.F."/>
            <person name="Guo W.B."/>
            <person name="Han X.H."/>
            <person name="Huang E.J."/>
            <person name="Li L.F."/>
            <person name="Wei W."/>
            <person name="Gao Y.C."/>
            <person name="Liu J.Z."/>
            <person name="Shao H.Z."/>
            <person name="Wang X."/>
            <person name="Wang C.C."/>
            <person name="Yang T.C."/>
            <person name="Huo Q.B."/>
            <person name="Li W."/>
            <person name="Chen H.Y."/>
            <person name="Chen S.E."/>
            <person name="Zhou L.G."/>
            <person name="Ni X.B."/>
            <person name="Tian J.H."/>
            <person name="Sheng Y."/>
            <person name="Liu T."/>
            <person name="Pan Y.S."/>
            <person name="Xia L.Y."/>
            <person name="Li J."/>
            <person name="Zhao F."/>
            <person name="Cao W.C."/>
        </authorList>
    </citation>
    <scope>NUCLEOTIDE SEQUENCE</scope>
    <source>
        <strain evidence="3">Rmic-2018</strain>
    </source>
</reference>
<gene>
    <name evidence="3" type="ORF">HPB51_020273</name>
</gene>
<feature type="domain" description="Egal-1 winged helix" evidence="2">
    <location>
        <begin position="61"/>
        <end position="114"/>
    </location>
</feature>
<keyword evidence="4" id="KW-1185">Reference proteome</keyword>
<dbReference type="VEuPathDB" id="VectorBase:LOC119163007"/>
<dbReference type="Proteomes" id="UP000821866">
    <property type="component" value="Chromosome 3"/>
</dbReference>
<dbReference type="InterPro" id="IPR056589">
    <property type="entry name" value="WH_Egal-1"/>
</dbReference>
<name>A0A9J6EBN8_RHIMP</name>